<evidence type="ECO:0000256" key="3">
    <source>
        <dbReference type="ARBA" id="ARBA00022989"/>
    </source>
</evidence>
<dbReference type="Pfam" id="PF02104">
    <property type="entry name" value="SURF1"/>
    <property type="match status" value="1"/>
</dbReference>
<proteinExistence type="predicted"/>
<dbReference type="AlphaFoldDB" id="A0A3B0YAC7"/>
<dbReference type="PANTHER" id="PTHR23427">
    <property type="entry name" value="SURFEIT LOCUS PROTEIN"/>
    <property type="match status" value="1"/>
</dbReference>
<keyword evidence="2 5" id="KW-0812">Transmembrane</keyword>
<keyword evidence="3 5" id="KW-1133">Transmembrane helix</keyword>
<dbReference type="GO" id="GO:0016020">
    <property type="term" value="C:membrane"/>
    <property type="evidence" value="ECO:0007669"/>
    <property type="project" value="UniProtKB-SubCell"/>
</dbReference>
<dbReference type="CDD" id="cd06662">
    <property type="entry name" value="SURF1"/>
    <property type="match status" value="1"/>
</dbReference>
<sequence length="246" mass="27940">MLHIKIKHYLFSPSWFPSIITAALLYLMLSLAFWQLDRAEYKSNLQTTIESRQNTAALDFNSIDTSGDKWLYQPVFIKGKLDGSYQLLHDNQVNNMLAGYGVFTPLKISATQAILVNRGWVATGKSRTQIPDVSITENETPILLNGLLAPAPSKGLVLSDNANDYTQWPAVLQYIDIAEIEQHIQLELLPMILILDRAEQTRFDVLPIKINMRSGKHTAYAFQWFALSLTLLIIYFVVNTKRTQHS</sequence>
<organism evidence="6">
    <name type="scientific">hydrothermal vent metagenome</name>
    <dbReference type="NCBI Taxonomy" id="652676"/>
    <lineage>
        <taxon>unclassified sequences</taxon>
        <taxon>metagenomes</taxon>
        <taxon>ecological metagenomes</taxon>
    </lineage>
</organism>
<accession>A0A3B0YAC7</accession>
<name>A0A3B0YAC7_9ZZZZ</name>
<dbReference type="PANTHER" id="PTHR23427:SF2">
    <property type="entry name" value="SURFEIT LOCUS PROTEIN 1"/>
    <property type="match status" value="1"/>
</dbReference>
<dbReference type="PROSITE" id="PS50895">
    <property type="entry name" value="SURF1"/>
    <property type="match status" value="1"/>
</dbReference>
<evidence type="ECO:0000256" key="4">
    <source>
        <dbReference type="ARBA" id="ARBA00023136"/>
    </source>
</evidence>
<evidence type="ECO:0000313" key="6">
    <source>
        <dbReference type="EMBL" id="VAW73740.1"/>
    </source>
</evidence>
<keyword evidence="4 5" id="KW-0472">Membrane</keyword>
<dbReference type="InterPro" id="IPR045214">
    <property type="entry name" value="Surf1/Surf4"/>
</dbReference>
<dbReference type="InterPro" id="IPR002994">
    <property type="entry name" value="Surf1/Shy1"/>
</dbReference>
<feature type="transmembrane region" description="Helical" evidence="5">
    <location>
        <begin position="219"/>
        <end position="238"/>
    </location>
</feature>
<dbReference type="EMBL" id="UOFJ01000725">
    <property type="protein sequence ID" value="VAW73740.1"/>
    <property type="molecule type" value="Genomic_DNA"/>
</dbReference>
<protein>
    <submittedName>
        <fullName evidence="6">Cytochrome oxidase biogenesis protein Surf1, facilitates heme A insertion</fullName>
    </submittedName>
</protein>
<evidence type="ECO:0000256" key="1">
    <source>
        <dbReference type="ARBA" id="ARBA00004370"/>
    </source>
</evidence>
<feature type="transmembrane region" description="Helical" evidence="5">
    <location>
        <begin position="15"/>
        <end position="34"/>
    </location>
</feature>
<evidence type="ECO:0000256" key="5">
    <source>
        <dbReference type="SAM" id="Phobius"/>
    </source>
</evidence>
<reference evidence="6" key="1">
    <citation type="submission" date="2018-06" db="EMBL/GenBank/DDBJ databases">
        <authorList>
            <person name="Zhirakovskaya E."/>
        </authorList>
    </citation>
    <scope>NUCLEOTIDE SEQUENCE</scope>
</reference>
<comment type="subcellular location">
    <subcellularLocation>
        <location evidence="1">Membrane</location>
    </subcellularLocation>
</comment>
<evidence type="ECO:0000256" key="2">
    <source>
        <dbReference type="ARBA" id="ARBA00022692"/>
    </source>
</evidence>
<gene>
    <name evidence="6" type="ORF">MNBD_GAMMA10-1417</name>
</gene>